<evidence type="ECO:0000313" key="2">
    <source>
        <dbReference type="Proteomes" id="UP001497516"/>
    </source>
</evidence>
<evidence type="ECO:0000313" key="1">
    <source>
        <dbReference type="EMBL" id="CAL1361709.1"/>
    </source>
</evidence>
<dbReference type="Proteomes" id="UP001497516">
    <property type="component" value="Chromosome 10"/>
</dbReference>
<keyword evidence="2" id="KW-1185">Reference proteome</keyword>
<reference evidence="1 2" key="1">
    <citation type="submission" date="2024-04" db="EMBL/GenBank/DDBJ databases">
        <authorList>
            <person name="Fracassetti M."/>
        </authorList>
    </citation>
    <scope>NUCLEOTIDE SEQUENCE [LARGE SCALE GENOMIC DNA]</scope>
</reference>
<organism evidence="1 2">
    <name type="scientific">Linum trigynum</name>
    <dbReference type="NCBI Taxonomy" id="586398"/>
    <lineage>
        <taxon>Eukaryota</taxon>
        <taxon>Viridiplantae</taxon>
        <taxon>Streptophyta</taxon>
        <taxon>Embryophyta</taxon>
        <taxon>Tracheophyta</taxon>
        <taxon>Spermatophyta</taxon>
        <taxon>Magnoliopsida</taxon>
        <taxon>eudicotyledons</taxon>
        <taxon>Gunneridae</taxon>
        <taxon>Pentapetalae</taxon>
        <taxon>rosids</taxon>
        <taxon>fabids</taxon>
        <taxon>Malpighiales</taxon>
        <taxon>Linaceae</taxon>
        <taxon>Linum</taxon>
    </lineage>
</organism>
<sequence length="90" mass="10165">MRNDNSVKFWQDPWLAAGIILQDHINTPRQLPHWDATIGDMCSDIGEWNWPNILPLISHEISALIAGTETPIPEAGEDITTWGLEADEKF</sequence>
<name>A0AAV2D036_9ROSI</name>
<protein>
    <submittedName>
        <fullName evidence="1">Uncharacterized protein</fullName>
    </submittedName>
</protein>
<accession>A0AAV2D036</accession>
<gene>
    <name evidence="1" type="ORF">LTRI10_LOCUS9073</name>
</gene>
<proteinExistence type="predicted"/>
<dbReference type="EMBL" id="OZ034814">
    <property type="protein sequence ID" value="CAL1361709.1"/>
    <property type="molecule type" value="Genomic_DNA"/>
</dbReference>
<dbReference type="AlphaFoldDB" id="A0AAV2D036"/>